<dbReference type="Pfam" id="PF00642">
    <property type="entry name" value="zf-CCCH"/>
    <property type="match status" value="1"/>
</dbReference>
<dbReference type="GeneID" id="9044885"/>
<sequence length="226" mass="25080">MTTSPSSTPLEIAEVSQEWSPIKKRMYKTQVCKYFIRGRCLHGPLCAFAHSVDELNRKPNLSMTKFCAKPKCSDPQCPFAHSLKELRLGLAATTNEDNPSSADLQDSFYSNYFEQQRSILCRSRVGRCRVVDDDGDGSGSSSNGRQGLLPAPSAVPRPKYLAKGKKPVISKIQNRPSPRLPTATSSVLCPASRVDNINEIRDLVNHLKLLSYLEEHTGEVPTTTWV</sequence>
<dbReference type="Gene3D" id="4.10.1000.10">
    <property type="entry name" value="Zinc finger, CCCH-type"/>
    <property type="match status" value="1"/>
</dbReference>
<dbReference type="PROSITE" id="PS50103">
    <property type="entry name" value="ZF_C3H1"/>
    <property type="match status" value="1"/>
</dbReference>
<dbReference type="RefSeq" id="XP_002766494.1">
    <property type="nucleotide sequence ID" value="XM_002766448.1"/>
</dbReference>
<name>C5LVT8_PERM5</name>
<dbReference type="InterPro" id="IPR000571">
    <property type="entry name" value="Znf_CCCH"/>
</dbReference>
<dbReference type="OMA" id="YGINEME"/>
<feature type="region of interest" description="Disordered" evidence="5">
    <location>
        <begin position="132"/>
        <end position="159"/>
    </location>
</feature>
<accession>C5LVT8</accession>
<dbReference type="OrthoDB" id="415459at2759"/>
<keyword evidence="8" id="KW-1185">Reference proteome</keyword>
<dbReference type="AlphaFoldDB" id="C5LVT8"/>
<evidence type="ECO:0000256" key="3">
    <source>
        <dbReference type="ARBA" id="ARBA00022833"/>
    </source>
</evidence>
<dbReference type="InterPro" id="IPR036855">
    <property type="entry name" value="Znf_CCCH_sf"/>
</dbReference>
<protein>
    <recommendedName>
        <fullName evidence="6">C3H1-type domain-containing protein</fullName>
    </recommendedName>
</protein>
<dbReference type="SUPFAM" id="SSF90229">
    <property type="entry name" value="CCCH zinc finger"/>
    <property type="match status" value="1"/>
</dbReference>
<dbReference type="Proteomes" id="UP000007800">
    <property type="component" value="Unassembled WGS sequence"/>
</dbReference>
<feature type="domain" description="C3H1-type" evidence="6">
    <location>
        <begin position="26"/>
        <end position="53"/>
    </location>
</feature>
<evidence type="ECO:0000256" key="5">
    <source>
        <dbReference type="SAM" id="MobiDB-lite"/>
    </source>
</evidence>
<keyword evidence="2 4" id="KW-0863">Zinc-finger</keyword>
<dbReference type="SMART" id="SM00356">
    <property type="entry name" value="ZnF_C3H1"/>
    <property type="match status" value="2"/>
</dbReference>
<dbReference type="EMBL" id="GG685971">
    <property type="protein sequence ID" value="EEQ99211.1"/>
    <property type="molecule type" value="Genomic_DNA"/>
</dbReference>
<keyword evidence="3 4" id="KW-0862">Zinc</keyword>
<proteinExistence type="predicted"/>
<dbReference type="GO" id="GO:0008270">
    <property type="term" value="F:zinc ion binding"/>
    <property type="evidence" value="ECO:0007669"/>
    <property type="project" value="UniProtKB-KW"/>
</dbReference>
<evidence type="ECO:0000313" key="7">
    <source>
        <dbReference type="EMBL" id="EEQ99211.1"/>
    </source>
</evidence>
<feature type="zinc finger region" description="C3H1-type" evidence="4">
    <location>
        <begin position="26"/>
        <end position="53"/>
    </location>
</feature>
<evidence type="ECO:0000256" key="1">
    <source>
        <dbReference type="ARBA" id="ARBA00022723"/>
    </source>
</evidence>
<evidence type="ECO:0000313" key="8">
    <source>
        <dbReference type="Proteomes" id="UP000007800"/>
    </source>
</evidence>
<gene>
    <name evidence="7" type="ORF">Pmar_PMAR018332</name>
</gene>
<reference evidence="7 8" key="1">
    <citation type="submission" date="2008-07" db="EMBL/GenBank/DDBJ databases">
        <authorList>
            <person name="El-Sayed N."/>
            <person name="Caler E."/>
            <person name="Inman J."/>
            <person name="Amedeo P."/>
            <person name="Hass B."/>
            <person name="Wortman J."/>
        </authorList>
    </citation>
    <scope>NUCLEOTIDE SEQUENCE [LARGE SCALE GENOMIC DNA]</scope>
    <source>
        <strain evidence="8">ATCC 50983 / TXsc</strain>
    </source>
</reference>
<evidence type="ECO:0000256" key="4">
    <source>
        <dbReference type="PROSITE-ProRule" id="PRU00723"/>
    </source>
</evidence>
<evidence type="ECO:0000256" key="2">
    <source>
        <dbReference type="ARBA" id="ARBA00022771"/>
    </source>
</evidence>
<keyword evidence="1 4" id="KW-0479">Metal-binding</keyword>
<organism evidence="8">
    <name type="scientific">Perkinsus marinus (strain ATCC 50983 / TXsc)</name>
    <dbReference type="NCBI Taxonomy" id="423536"/>
    <lineage>
        <taxon>Eukaryota</taxon>
        <taxon>Sar</taxon>
        <taxon>Alveolata</taxon>
        <taxon>Perkinsozoa</taxon>
        <taxon>Perkinsea</taxon>
        <taxon>Perkinsida</taxon>
        <taxon>Perkinsidae</taxon>
        <taxon>Perkinsus</taxon>
    </lineage>
</organism>
<evidence type="ECO:0000259" key="6">
    <source>
        <dbReference type="PROSITE" id="PS50103"/>
    </source>
</evidence>
<dbReference type="InParanoid" id="C5LVT8"/>